<protein>
    <recommendedName>
        <fullName evidence="3">Membrane protein insertase YidC</fullName>
    </recommendedName>
    <alternativeName>
        <fullName evidence="12">Foldase YidC</fullName>
    </alternativeName>
    <alternativeName>
        <fullName evidence="11">Membrane integrase YidC</fullName>
    </alternativeName>
</protein>
<evidence type="ECO:0000313" key="16">
    <source>
        <dbReference type="EMBL" id="VAW54621.1"/>
    </source>
</evidence>
<feature type="transmembrane region" description="Helical" evidence="13">
    <location>
        <begin position="430"/>
        <end position="453"/>
    </location>
</feature>
<evidence type="ECO:0000256" key="3">
    <source>
        <dbReference type="ARBA" id="ARBA00015325"/>
    </source>
</evidence>
<dbReference type="AlphaFoldDB" id="A0A3B0WH29"/>
<evidence type="ECO:0000256" key="4">
    <source>
        <dbReference type="ARBA" id="ARBA00022448"/>
    </source>
</evidence>
<keyword evidence="6 13" id="KW-0812">Transmembrane</keyword>
<dbReference type="InterPro" id="IPR001708">
    <property type="entry name" value="YidC/ALB3/OXA1/COX18"/>
</dbReference>
<dbReference type="InterPro" id="IPR019998">
    <property type="entry name" value="Membr_insert_YidC"/>
</dbReference>
<organism evidence="16">
    <name type="scientific">hydrothermal vent metagenome</name>
    <dbReference type="NCBI Taxonomy" id="652676"/>
    <lineage>
        <taxon>unclassified sequences</taxon>
        <taxon>metagenomes</taxon>
        <taxon>ecological metagenomes</taxon>
    </lineage>
</organism>
<comment type="subcellular location">
    <subcellularLocation>
        <location evidence="1">Cell inner membrane</location>
        <topology evidence="1">Multi-pass membrane protein</topology>
    </subcellularLocation>
</comment>
<evidence type="ECO:0000256" key="7">
    <source>
        <dbReference type="ARBA" id="ARBA00022927"/>
    </source>
</evidence>
<dbReference type="CDD" id="cd19961">
    <property type="entry name" value="EcYidC-like_peri"/>
    <property type="match status" value="1"/>
</dbReference>
<reference evidence="16" key="1">
    <citation type="submission" date="2018-06" db="EMBL/GenBank/DDBJ databases">
        <authorList>
            <person name="Zhirakovskaya E."/>
        </authorList>
    </citation>
    <scope>NUCLEOTIDE SEQUENCE</scope>
</reference>
<dbReference type="NCBIfam" id="TIGR03593">
    <property type="entry name" value="yidC_nterm"/>
    <property type="match status" value="1"/>
</dbReference>
<evidence type="ECO:0000256" key="6">
    <source>
        <dbReference type="ARBA" id="ARBA00022692"/>
    </source>
</evidence>
<dbReference type="Pfam" id="PF02096">
    <property type="entry name" value="60KD_IMP"/>
    <property type="match status" value="1"/>
</dbReference>
<feature type="domain" description="Membrane insertase YidC/Oxa/ALB C-terminal" evidence="14">
    <location>
        <begin position="367"/>
        <end position="545"/>
    </location>
</feature>
<evidence type="ECO:0000256" key="1">
    <source>
        <dbReference type="ARBA" id="ARBA00004429"/>
    </source>
</evidence>
<dbReference type="InterPro" id="IPR047196">
    <property type="entry name" value="YidC_ALB_C"/>
</dbReference>
<dbReference type="GO" id="GO:0051205">
    <property type="term" value="P:protein insertion into membrane"/>
    <property type="evidence" value="ECO:0007669"/>
    <property type="project" value="TreeGrafter"/>
</dbReference>
<dbReference type="InterPro" id="IPR038221">
    <property type="entry name" value="YidC_periplasmic_sf"/>
</dbReference>
<keyword evidence="8 13" id="KW-1133">Transmembrane helix</keyword>
<dbReference type="Gene3D" id="2.70.98.90">
    <property type="match status" value="1"/>
</dbReference>
<name>A0A3B0WH29_9ZZZZ</name>
<evidence type="ECO:0000256" key="8">
    <source>
        <dbReference type="ARBA" id="ARBA00022989"/>
    </source>
</evidence>
<feature type="transmembrane region" description="Helical" evidence="13">
    <location>
        <begin position="506"/>
        <end position="531"/>
    </location>
</feature>
<dbReference type="InterPro" id="IPR028055">
    <property type="entry name" value="YidC/Oxa/ALB_C"/>
</dbReference>
<evidence type="ECO:0000259" key="14">
    <source>
        <dbReference type="Pfam" id="PF02096"/>
    </source>
</evidence>
<evidence type="ECO:0000256" key="9">
    <source>
        <dbReference type="ARBA" id="ARBA00023136"/>
    </source>
</evidence>
<dbReference type="NCBIfam" id="TIGR03592">
    <property type="entry name" value="yidC_oxa1_cterm"/>
    <property type="match status" value="1"/>
</dbReference>
<feature type="transmembrane region" description="Helical" evidence="13">
    <location>
        <begin position="367"/>
        <end position="386"/>
    </location>
</feature>
<dbReference type="Pfam" id="PF14849">
    <property type="entry name" value="YidC_periplas"/>
    <property type="match status" value="1"/>
</dbReference>
<sequence>MGNHRVLLYFTLFFIIYMIWAQWQIAYGPKPEIILGSEVAGQAERQIRNENSAVPEAASIPTTQSKNVSIEKEIDSNSKRIKIITDLLDVEIDTKGGDVLRAVLRDYATTADKPEDKLVLMTDENINYQVAQSGLVSINKDTAPSHNAIYRSEQSVYRLAEGTDVIEVPLYWEGGNGVKIKKVLTFKRNDYVVDVKYYITAGEKKWSGSDYMQIVRSRPVEINSNAFIHTYTGGVVYNEVIKYEKYDFDDIAEENLSYQLKGGWLAMIQHYFLVAWIPEAGKDNFYFSRYNRNKDHYTIGARTSAITIEPGQTGEISSRLVVGPKLQYQLEEIESGLDLTVDYGILTIFAKPLFWLLNMFDQLFDNWGWAIIFLTITVKGVFFKLSEMSYKSMAKMRKVAPRIKQMKEQYGDDRQAMSKAMMDMYKREKINPMGGCLPILVQMPVFISLYWVLLESVEMRHAPFMLWLTNLTDKDPYFVLPVLMGVSMFIQQKLNPAPIDPIQQKVFQIMPFAFTIMFAFFPSGLVLYWVVNNILSIAQQYVITKKIENA</sequence>
<dbReference type="PRINTS" id="PR01900">
    <property type="entry name" value="YIDCPROTEIN"/>
</dbReference>
<dbReference type="PANTHER" id="PTHR12428">
    <property type="entry name" value="OXA1"/>
    <property type="match status" value="1"/>
</dbReference>
<dbReference type="NCBIfam" id="NF002352">
    <property type="entry name" value="PRK01318.1-3"/>
    <property type="match status" value="1"/>
</dbReference>
<evidence type="ECO:0000256" key="11">
    <source>
        <dbReference type="ARBA" id="ARBA00033245"/>
    </source>
</evidence>
<dbReference type="NCBIfam" id="NF002353">
    <property type="entry name" value="PRK01318.1-4"/>
    <property type="match status" value="1"/>
</dbReference>
<dbReference type="GO" id="GO:0005886">
    <property type="term" value="C:plasma membrane"/>
    <property type="evidence" value="ECO:0007669"/>
    <property type="project" value="UniProtKB-SubCell"/>
</dbReference>
<keyword evidence="9 13" id="KW-0472">Membrane</keyword>
<gene>
    <name evidence="16" type="ORF">MNBD_GAMMA06-501</name>
</gene>
<dbReference type="InterPro" id="IPR028053">
    <property type="entry name" value="Membr_insert_YidC_N"/>
</dbReference>
<accession>A0A3B0WH29</accession>
<evidence type="ECO:0000256" key="5">
    <source>
        <dbReference type="ARBA" id="ARBA00022475"/>
    </source>
</evidence>
<proteinExistence type="inferred from homology"/>
<dbReference type="GO" id="GO:0015031">
    <property type="term" value="P:protein transport"/>
    <property type="evidence" value="ECO:0007669"/>
    <property type="project" value="UniProtKB-KW"/>
</dbReference>
<keyword evidence="4" id="KW-0813">Transport</keyword>
<comment type="similarity">
    <text evidence="2">Belongs to the OXA1/ALB3/YidC family. Type 1 subfamily.</text>
</comment>
<dbReference type="GO" id="GO:0032977">
    <property type="term" value="F:membrane insertase activity"/>
    <property type="evidence" value="ECO:0007669"/>
    <property type="project" value="InterPro"/>
</dbReference>
<evidence type="ECO:0000256" key="2">
    <source>
        <dbReference type="ARBA" id="ARBA00010527"/>
    </source>
</evidence>
<evidence type="ECO:0000256" key="13">
    <source>
        <dbReference type="SAM" id="Phobius"/>
    </source>
</evidence>
<dbReference type="CDD" id="cd20070">
    <property type="entry name" value="5TM_YidC_Alb3"/>
    <property type="match status" value="1"/>
</dbReference>
<keyword evidence="7" id="KW-0653">Protein transport</keyword>
<evidence type="ECO:0000256" key="10">
    <source>
        <dbReference type="ARBA" id="ARBA00023186"/>
    </source>
</evidence>
<dbReference type="PRINTS" id="PR00701">
    <property type="entry name" value="60KDINNERMP"/>
</dbReference>
<dbReference type="EMBL" id="UOFD01000079">
    <property type="protein sequence ID" value="VAW54621.1"/>
    <property type="molecule type" value="Genomic_DNA"/>
</dbReference>
<dbReference type="HAMAP" id="MF_01810">
    <property type="entry name" value="YidC_type1"/>
    <property type="match status" value="1"/>
</dbReference>
<evidence type="ECO:0000259" key="15">
    <source>
        <dbReference type="Pfam" id="PF14849"/>
    </source>
</evidence>
<feature type="domain" description="Membrane insertase YidC N-terminal" evidence="15">
    <location>
        <begin position="80"/>
        <end position="356"/>
    </location>
</feature>
<keyword evidence="5" id="KW-1003">Cell membrane</keyword>
<dbReference type="PANTHER" id="PTHR12428:SF65">
    <property type="entry name" value="CYTOCHROME C OXIDASE ASSEMBLY PROTEIN COX18, MITOCHONDRIAL"/>
    <property type="match status" value="1"/>
</dbReference>
<evidence type="ECO:0000256" key="12">
    <source>
        <dbReference type="ARBA" id="ARBA00033342"/>
    </source>
</evidence>
<keyword evidence="10" id="KW-0143">Chaperone</keyword>